<dbReference type="Gene3D" id="3.40.50.11190">
    <property type="match status" value="1"/>
</dbReference>
<name>A0ABY1GBK8_9GAMM</name>
<dbReference type="RefSeq" id="WP_074988685.1">
    <property type="nucleotide sequence ID" value="NZ_FPAZ01000003.1"/>
</dbReference>
<keyword evidence="2" id="KW-0378">Hydrolase</keyword>
<dbReference type="InterPro" id="IPR016181">
    <property type="entry name" value="Acyl_CoA_acyltransferase"/>
</dbReference>
<feature type="domain" description="N-acetyltransferase" evidence="1">
    <location>
        <begin position="356"/>
        <end position="512"/>
    </location>
</feature>
<evidence type="ECO:0000313" key="3">
    <source>
        <dbReference type="Proteomes" id="UP000183805"/>
    </source>
</evidence>
<dbReference type="SUPFAM" id="SSF53756">
    <property type="entry name" value="UDP-Glycosyltransferase/glycogen phosphorylase"/>
    <property type="match status" value="1"/>
</dbReference>
<accession>A0ABY1GBK8</accession>
<dbReference type="PANTHER" id="PTHR43415:SF3">
    <property type="entry name" value="GNAT-FAMILY ACETYLTRANSFERASE"/>
    <property type="match status" value="1"/>
</dbReference>
<dbReference type="PANTHER" id="PTHR43415">
    <property type="entry name" value="SPERMIDINE N(1)-ACETYLTRANSFERASE"/>
    <property type="match status" value="1"/>
</dbReference>
<dbReference type="Gene3D" id="3.40.50.2000">
    <property type="entry name" value="Glycogen Phosphorylase B"/>
    <property type="match status" value="1"/>
</dbReference>
<proteinExistence type="predicted"/>
<dbReference type="InterPro" id="IPR000182">
    <property type="entry name" value="GNAT_dom"/>
</dbReference>
<organism evidence="2 3">
    <name type="scientific">Pseudoalteromonas lipolytica</name>
    <dbReference type="NCBI Taxonomy" id="570156"/>
    <lineage>
        <taxon>Bacteria</taxon>
        <taxon>Pseudomonadati</taxon>
        <taxon>Pseudomonadota</taxon>
        <taxon>Gammaproteobacteria</taxon>
        <taxon>Alteromonadales</taxon>
        <taxon>Pseudoalteromonadaceae</taxon>
        <taxon>Pseudoalteromonas</taxon>
    </lineage>
</organism>
<dbReference type="EMBL" id="FPAZ01000003">
    <property type="protein sequence ID" value="SFT49134.1"/>
    <property type="molecule type" value="Genomic_DNA"/>
</dbReference>
<evidence type="ECO:0000313" key="2">
    <source>
        <dbReference type="EMBL" id="SFT49134.1"/>
    </source>
</evidence>
<dbReference type="PROSITE" id="PS51186">
    <property type="entry name" value="GNAT"/>
    <property type="match status" value="1"/>
</dbReference>
<gene>
    <name evidence="2" type="ORF">SAMN04487854_103282</name>
</gene>
<dbReference type="Proteomes" id="UP000183805">
    <property type="component" value="Unassembled WGS sequence"/>
</dbReference>
<dbReference type="NCBIfam" id="TIGR03590">
    <property type="entry name" value="PseG"/>
    <property type="match status" value="1"/>
</dbReference>
<evidence type="ECO:0000259" key="1">
    <source>
        <dbReference type="PROSITE" id="PS51186"/>
    </source>
</evidence>
<dbReference type="Pfam" id="PF13302">
    <property type="entry name" value="Acetyltransf_3"/>
    <property type="match status" value="1"/>
</dbReference>
<dbReference type="Gene3D" id="3.40.630.30">
    <property type="match status" value="1"/>
</dbReference>
<reference evidence="2 3" key="1">
    <citation type="submission" date="2016-10" db="EMBL/GenBank/DDBJ databases">
        <authorList>
            <person name="Varghese N."/>
            <person name="Submissions S."/>
        </authorList>
    </citation>
    <scope>NUCLEOTIDE SEQUENCE [LARGE SCALE GENOMIC DNA]</scope>
    <source>
        <strain evidence="2 3">CGMCC 1.8499</strain>
    </source>
</reference>
<protein>
    <submittedName>
        <fullName evidence="2">UDP-2,4-diacetamido-2,4,6-trideoxy-beta-L-altropyranose hydrolase</fullName>
    </submittedName>
</protein>
<dbReference type="InterPro" id="IPR020023">
    <property type="entry name" value="PseG"/>
</dbReference>
<sequence>MKIIARLDANSTIGAGHLIRVLTLLNQLVKQSDYYPSDVLIISYSLSDSFKNLITHHGFRYHMINQVNNWSMDYDAQTTAELIGDDSIADLVIVDHYELDKRWEQKLTTYCHQLIVIDDLANREHHCNTLIDQTLGRKKDDYSDLVPPYCKLLLGATYIILRPEFQPLRITAKQTRSNNIKNILIAFGATDPQDNSSKVVAWLAQFLKTNPQINFHCTIMITSASPHLNNIKQICKMSPWLSYTIDEKNVAELLLKTDLAIGASGSASWERCCLGIPTIAFQTADNQKMVLAELDKAGAIANLKKLTEQSQDEFNQCLSRLIDDTNYYTNMRRNSFKICDGTGTSLICDHLLSNTLALRLATKKDENLLYRWQSNPHIRQFFRNPNAVTFNEHATWFRNSLKLSSRTIYIIELGSNSNALPVGTLRFDKVNSQQYEVSILIDHNFQNQKLGWRALKSTPKKFRSKEIIASVHIDNKASQQLFLSAGYSQITNNSFLLKSENKSCLLRSSHYE</sequence>
<dbReference type="SUPFAM" id="SSF55729">
    <property type="entry name" value="Acyl-CoA N-acyltransferases (Nat)"/>
    <property type="match status" value="1"/>
</dbReference>
<comment type="caution">
    <text evidence="2">The sequence shown here is derived from an EMBL/GenBank/DDBJ whole genome shotgun (WGS) entry which is preliminary data.</text>
</comment>
<dbReference type="GO" id="GO:0016787">
    <property type="term" value="F:hydrolase activity"/>
    <property type="evidence" value="ECO:0007669"/>
    <property type="project" value="UniProtKB-KW"/>
</dbReference>
<keyword evidence="3" id="KW-1185">Reference proteome</keyword>